<sequence length="161" mass="18182">MTKGSSVHEHGIKMLFLVEKLEDLQARLDNDTYIDVIFQSLPPSYDPFFINYNMNGLEKPIHELINLLVQYEATTKKSELSVLVREASTFKVKDKGGRRWKRKKGKVKATASALSAPVVPVGKGKIKGKGGSKLIRKNDVCMHCRENGHWKTEWPKLLSCA</sequence>
<organism evidence="1">
    <name type="scientific">Sesamum angustifolium</name>
    <dbReference type="NCBI Taxonomy" id="2727405"/>
    <lineage>
        <taxon>Eukaryota</taxon>
        <taxon>Viridiplantae</taxon>
        <taxon>Streptophyta</taxon>
        <taxon>Embryophyta</taxon>
        <taxon>Tracheophyta</taxon>
        <taxon>Spermatophyta</taxon>
        <taxon>Magnoliopsida</taxon>
        <taxon>eudicotyledons</taxon>
        <taxon>Gunneridae</taxon>
        <taxon>Pentapetalae</taxon>
        <taxon>asterids</taxon>
        <taxon>lamiids</taxon>
        <taxon>Lamiales</taxon>
        <taxon>Pedaliaceae</taxon>
        <taxon>Sesamum</taxon>
    </lineage>
</organism>
<dbReference type="Pfam" id="PF14223">
    <property type="entry name" value="Retrotran_gag_2"/>
    <property type="match status" value="1"/>
</dbReference>
<dbReference type="EMBL" id="JACGWK010000009">
    <property type="protein sequence ID" value="KAL0334383.1"/>
    <property type="molecule type" value="Genomic_DNA"/>
</dbReference>
<evidence type="ECO:0000313" key="1">
    <source>
        <dbReference type="EMBL" id="KAL0334383.1"/>
    </source>
</evidence>
<dbReference type="Gene3D" id="4.10.60.10">
    <property type="entry name" value="Zinc finger, CCHC-type"/>
    <property type="match status" value="1"/>
</dbReference>
<evidence type="ECO:0008006" key="2">
    <source>
        <dbReference type="Google" id="ProtNLM"/>
    </source>
</evidence>
<reference evidence="1" key="1">
    <citation type="submission" date="2020-06" db="EMBL/GenBank/DDBJ databases">
        <authorList>
            <person name="Li T."/>
            <person name="Hu X."/>
            <person name="Zhang T."/>
            <person name="Song X."/>
            <person name="Zhang H."/>
            <person name="Dai N."/>
            <person name="Sheng W."/>
            <person name="Hou X."/>
            <person name="Wei L."/>
        </authorList>
    </citation>
    <scope>NUCLEOTIDE SEQUENCE</scope>
    <source>
        <strain evidence="1">G01</strain>
        <tissue evidence="1">Leaf</tissue>
    </source>
</reference>
<accession>A0AAW2MTU7</accession>
<feature type="non-terminal residue" evidence="1">
    <location>
        <position position="161"/>
    </location>
</feature>
<protein>
    <recommendedName>
        <fullName evidence="2">Gag/pol protein</fullName>
    </recommendedName>
</protein>
<comment type="caution">
    <text evidence="1">The sequence shown here is derived from an EMBL/GenBank/DDBJ whole genome shotgun (WGS) entry which is preliminary data.</text>
</comment>
<dbReference type="GO" id="GO:0003676">
    <property type="term" value="F:nucleic acid binding"/>
    <property type="evidence" value="ECO:0007669"/>
    <property type="project" value="InterPro"/>
</dbReference>
<gene>
    <name evidence="1" type="ORF">Sangu_1594500</name>
</gene>
<proteinExistence type="predicted"/>
<dbReference type="InterPro" id="IPR036875">
    <property type="entry name" value="Znf_CCHC_sf"/>
</dbReference>
<reference evidence="1" key="2">
    <citation type="journal article" date="2024" name="Plant">
        <title>Genomic evolution and insights into agronomic trait innovations of Sesamum species.</title>
        <authorList>
            <person name="Miao H."/>
            <person name="Wang L."/>
            <person name="Qu L."/>
            <person name="Liu H."/>
            <person name="Sun Y."/>
            <person name="Le M."/>
            <person name="Wang Q."/>
            <person name="Wei S."/>
            <person name="Zheng Y."/>
            <person name="Lin W."/>
            <person name="Duan Y."/>
            <person name="Cao H."/>
            <person name="Xiong S."/>
            <person name="Wang X."/>
            <person name="Wei L."/>
            <person name="Li C."/>
            <person name="Ma Q."/>
            <person name="Ju M."/>
            <person name="Zhao R."/>
            <person name="Li G."/>
            <person name="Mu C."/>
            <person name="Tian Q."/>
            <person name="Mei H."/>
            <person name="Zhang T."/>
            <person name="Gao T."/>
            <person name="Zhang H."/>
        </authorList>
    </citation>
    <scope>NUCLEOTIDE SEQUENCE</scope>
    <source>
        <strain evidence="1">G01</strain>
    </source>
</reference>
<name>A0AAW2MTU7_9LAMI</name>
<dbReference type="AlphaFoldDB" id="A0AAW2MTU7"/>
<dbReference type="SUPFAM" id="SSF57756">
    <property type="entry name" value="Retrovirus zinc finger-like domains"/>
    <property type="match status" value="1"/>
</dbReference>
<dbReference type="GO" id="GO:0008270">
    <property type="term" value="F:zinc ion binding"/>
    <property type="evidence" value="ECO:0007669"/>
    <property type="project" value="InterPro"/>
</dbReference>